<accession>A0A9P1D1T2</accession>
<dbReference type="PROSITE" id="PS51443">
    <property type="entry name" value="PCS"/>
    <property type="match status" value="1"/>
</dbReference>
<dbReference type="Pfam" id="PF05023">
    <property type="entry name" value="Phytochelatin"/>
    <property type="match status" value="1"/>
</dbReference>
<dbReference type="GO" id="GO:0010038">
    <property type="term" value="P:response to metal ion"/>
    <property type="evidence" value="ECO:0007669"/>
    <property type="project" value="InterPro"/>
</dbReference>
<dbReference type="InterPro" id="IPR007719">
    <property type="entry name" value="PCS_N"/>
</dbReference>
<keyword evidence="4" id="KW-0479">Metal-binding</keyword>
<dbReference type="SUPFAM" id="SSF54001">
    <property type="entry name" value="Cysteine proteinases"/>
    <property type="match status" value="1"/>
</dbReference>
<dbReference type="GO" id="GO:0046872">
    <property type="term" value="F:metal ion binding"/>
    <property type="evidence" value="ECO:0007669"/>
    <property type="project" value="UniProtKB-KW"/>
</dbReference>
<dbReference type="EMBL" id="CAMXCT030003001">
    <property type="protein sequence ID" value="CAL4789126.1"/>
    <property type="molecule type" value="Genomic_DNA"/>
</dbReference>
<evidence type="ECO:0000256" key="4">
    <source>
        <dbReference type="ARBA" id="ARBA00022723"/>
    </source>
</evidence>
<comment type="caution">
    <text evidence="6">The sequence shown here is derived from an EMBL/GenBank/DDBJ whole genome shotgun (WGS) entry which is preliminary data.</text>
</comment>
<dbReference type="AlphaFoldDB" id="A0A9P1D1T2"/>
<evidence type="ECO:0000256" key="2">
    <source>
        <dbReference type="ARBA" id="ARBA00022539"/>
    </source>
</evidence>
<dbReference type="Proteomes" id="UP001152797">
    <property type="component" value="Unassembled WGS sequence"/>
</dbReference>
<dbReference type="InterPro" id="IPR038765">
    <property type="entry name" value="Papain-like_cys_pep_sf"/>
</dbReference>
<dbReference type="InterPro" id="IPR040409">
    <property type="entry name" value="PCS-like"/>
</dbReference>
<evidence type="ECO:0000313" key="6">
    <source>
        <dbReference type="EMBL" id="CAI4001814.1"/>
    </source>
</evidence>
<dbReference type="EMBL" id="CAMXCT020003001">
    <property type="protein sequence ID" value="CAL1155189.1"/>
    <property type="molecule type" value="Genomic_DNA"/>
</dbReference>
<keyword evidence="8" id="KW-1185">Reference proteome</keyword>
<keyword evidence="3" id="KW-0808">Transferase</keyword>
<evidence type="ECO:0000256" key="3">
    <source>
        <dbReference type="ARBA" id="ARBA00022679"/>
    </source>
</evidence>
<keyword evidence="2" id="KW-0104">Cadmium</keyword>
<feature type="domain" description="Peptidase C83" evidence="5">
    <location>
        <begin position="1"/>
        <end position="188"/>
    </location>
</feature>
<protein>
    <recommendedName>
        <fullName evidence="1">glutathione gamma-glutamylcysteinyltransferase</fullName>
        <ecNumber evidence="1">2.3.2.15</ecNumber>
    </recommendedName>
</protein>
<dbReference type="GO" id="GO:0046938">
    <property type="term" value="P:phytochelatin biosynthetic process"/>
    <property type="evidence" value="ECO:0007669"/>
    <property type="project" value="InterPro"/>
</dbReference>
<evidence type="ECO:0000256" key="1">
    <source>
        <dbReference type="ARBA" id="ARBA00012468"/>
    </source>
</evidence>
<dbReference type="InterPro" id="IPR038156">
    <property type="entry name" value="PCS_N_sf"/>
</dbReference>
<evidence type="ECO:0000313" key="7">
    <source>
        <dbReference type="EMBL" id="CAL1155189.1"/>
    </source>
</evidence>
<reference evidence="7" key="2">
    <citation type="submission" date="2024-04" db="EMBL/GenBank/DDBJ databases">
        <authorList>
            <person name="Chen Y."/>
            <person name="Shah S."/>
            <person name="Dougan E. K."/>
            <person name="Thang M."/>
            <person name="Chan C."/>
        </authorList>
    </citation>
    <scope>NUCLEOTIDE SEQUENCE [LARGE SCALE GENOMIC DNA]</scope>
</reference>
<gene>
    <name evidence="6" type="ORF">C1SCF055_LOCUS27819</name>
</gene>
<dbReference type="EMBL" id="CAMXCT010003001">
    <property type="protein sequence ID" value="CAI4001814.1"/>
    <property type="molecule type" value="Genomic_DNA"/>
</dbReference>
<evidence type="ECO:0000259" key="5">
    <source>
        <dbReference type="PROSITE" id="PS51443"/>
    </source>
</evidence>
<dbReference type="PANTHER" id="PTHR33447">
    <property type="entry name" value="GLUTATHIONE GAMMA-GLUTAMYLCYSTEINYLTRANSFERASE"/>
    <property type="match status" value="1"/>
</dbReference>
<sequence length="196" mass="22313">MTIAQTEGVGPAEQKRFVEIFRQAVAWPPVMACYGLDALDSLPGMLKYWLLSHLQYDGAPLALLAEWLRLLDFDVQIKSAGNLDEDAFRADVAECFPSLDRGDPWPRNYILVNYSRSVVGQRMFSGGHYAPIGAFHQEEDKVLLLEVNSWRYPSVWVDLPLLWQATHTQVGNGTWRGYLRISSSNVHRTGKTERWC</sequence>
<evidence type="ECO:0000313" key="8">
    <source>
        <dbReference type="Proteomes" id="UP001152797"/>
    </source>
</evidence>
<dbReference type="OrthoDB" id="448954at2759"/>
<proteinExistence type="predicted"/>
<dbReference type="GO" id="GO:0016756">
    <property type="term" value="F:glutathione gamma-glutamylcysteinyltransferase activity"/>
    <property type="evidence" value="ECO:0007669"/>
    <property type="project" value="UniProtKB-EC"/>
</dbReference>
<reference evidence="6" key="1">
    <citation type="submission" date="2022-10" db="EMBL/GenBank/DDBJ databases">
        <authorList>
            <person name="Chen Y."/>
            <person name="Dougan E. K."/>
            <person name="Chan C."/>
            <person name="Rhodes N."/>
            <person name="Thang M."/>
        </authorList>
    </citation>
    <scope>NUCLEOTIDE SEQUENCE</scope>
</reference>
<dbReference type="Gene3D" id="3.90.70.30">
    <property type="entry name" value="Phytochelatin synthase, N-terminal domain"/>
    <property type="match status" value="1"/>
</dbReference>
<name>A0A9P1D1T2_9DINO</name>
<organism evidence="6">
    <name type="scientific">Cladocopium goreaui</name>
    <dbReference type="NCBI Taxonomy" id="2562237"/>
    <lineage>
        <taxon>Eukaryota</taxon>
        <taxon>Sar</taxon>
        <taxon>Alveolata</taxon>
        <taxon>Dinophyceae</taxon>
        <taxon>Suessiales</taxon>
        <taxon>Symbiodiniaceae</taxon>
        <taxon>Cladocopium</taxon>
    </lineage>
</organism>
<dbReference type="EC" id="2.3.2.15" evidence="1"/>